<evidence type="ECO:0000256" key="1">
    <source>
        <dbReference type="SAM" id="Phobius"/>
    </source>
</evidence>
<protein>
    <submittedName>
        <fullName evidence="3">Copper amine oxidase</fullName>
    </submittedName>
</protein>
<name>A0A365KUF3_9BACL</name>
<proteinExistence type="predicted"/>
<keyword evidence="1" id="KW-1133">Transmembrane helix</keyword>
<accession>A0A365KUF3</accession>
<organism evidence="3 4">
    <name type="scientific">Planococcus halotolerans</name>
    <dbReference type="NCBI Taxonomy" id="2233542"/>
    <lineage>
        <taxon>Bacteria</taxon>
        <taxon>Bacillati</taxon>
        <taxon>Bacillota</taxon>
        <taxon>Bacilli</taxon>
        <taxon>Bacillales</taxon>
        <taxon>Caryophanaceae</taxon>
        <taxon>Planococcus</taxon>
    </lineage>
</organism>
<dbReference type="Proteomes" id="UP000251002">
    <property type="component" value="Unassembled WGS sequence"/>
</dbReference>
<keyword evidence="1" id="KW-0812">Transmembrane</keyword>
<dbReference type="EMBL" id="QLZR01000004">
    <property type="protein sequence ID" value="RAZ76803.1"/>
    <property type="molecule type" value="Genomic_DNA"/>
</dbReference>
<feature type="chain" id="PRO_5016685150" evidence="2">
    <location>
        <begin position="28"/>
        <end position="444"/>
    </location>
</feature>
<keyword evidence="2" id="KW-0732">Signal</keyword>
<evidence type="ECO:0000313" key="4">
    <source>
        <dbReference type="Proteomes" id="UP000251002"/>
    </source>
</evidence>
<keyword evidence="1" id="KW-0472">Membrane</keyword>
<keyword evidence="4" id="KW-1185">Reference proteome</keyword>
<evidence type="ECO:0000256" key="2">
    <source>
        <dbReference type="SAM" id="SignalP"/>
    </source>
</evidence>
<dbReference type="RefSeq" id="WP_112223969.1">
    <property type="nucleotide sequence ID" value="NZ_CP047673.1"/>
</dbReference>
<dbReference type="AlphaFoldDB" id="A0A365KUF3"/>
<evidence type="ECO:0000313" key="3">
    <source>
        <dbReference type="EMBL" id="RAZ76803.1"/>
    </source>
</evidence>
<sequence length="444" mass="48660">MKRKNKVVAVLLSLVLLVPVGGGAVLAVNHGGPTVDTAAVELRSNTDHLFTEHAYLIITAMRKSNNGDPDAAQAEAAVINNGKDLQAAIASLYGEDAGAEFIKNWTDHIGYFMDYANAVSAGDMEAKQTALDNLANYTHLSGKFQEKLTEGRVMEAAVVNVLSTHIDQITGSYDAYVSGDYQQAYTIQSEAMEHLLNNVSKTLSDAYTQQFPEMFNDTKAVTKAADLRSNLSFLLAEHFALLQQSMQNGFEQSEEYDANLALLNENTEQLAAAIASVYGEEAGAQFNETWSNHIDYFMEYVMGTVNESQEEKEAALAELDQYRADFSEFMSGATEGRVEASALSEGLQMHVNQAIGTFNSYVEGDYEQTWTTAREGYKHMFTPGKLLSSAIVQQFPEQFAGLPEMPETGMGGMADSGNLNWMLWTLPLLVLVGVLAVNRRKVLQ</sequence>
<reference evidence="3 4" key="1">
    <citation type="submission" date="2018-06" db="EMBL/GenBank/DDBJ databases">
        <title>The draft genome sequences of strains SCU63 and S1.</title>
        <authorList>
            <person name="Gan L."/>
        </authorList>
    </citation>
    <scope>NUCLEOTIDE SEQUENCE [LARGE SCALE GENOMIC DNA]</scope>
    <source>
        <strain evidence="3 4">SCU63</strain>
    </source>
</reference>
<feature type="signal peptide" evidence="2">
    <location>
        <begin position="1"/>
        <end position="27"/>
    </location>
</feature>
<comment type="caution">
    <text evidence="3">The sequence shown here is derived from an EMBL/GenBank/DDBJ whole genome shotgun (WGS) entry which is preliminary data.</text>
</comment>
<feature type="transmembrane region" description="Helical" evidence="1">
    <location>
        <begin position="421"/>
        <end position="438"/>
    </location>
</feature>
<gene>
    <name evidence="3" type="ORF">DP120_12305</name>
</gene>